<dbReference type="PANTHER" id="PTHR12388">
    <property type="entry name" value="MITOCHONDRIA ASSOCIATED GRANULOCYTE MACROPHAGE CSF SIGNALING MOLECULE"/>
    <property type="match status" value="1"/>
</dbReference>
<protein>
    <recommendedName>
        <fullName evidence="4">Mitochondrial import inner membrane translocase subunit TIM16</fullName>
    </recommendedName>
    <alternativeName>
        <fullName evidence="3">Mitochondrial import inner membrane translocase subunit tim16</fullName>
    </alternativeName>
    <alternativeName>
        <fullName evidence="12 13">Presequence translocated-associated motor subunit PAM16</fullName>
    </alternativeName>
</protein>
<evidence type="ECO:0000256" key="8">
    <source>
        <dbReference type="ARBA" id="ARBA00023010"/>
    </source>
</evidence>
<dbReference type="PANTHER" id="PTHR12388:SF0">
    <property type="entry name" value="MITOCHONDRIAL IMPORT INNER MEMBRANE TRANSLOCASE SUBUNIT TIM16"/>
    <property type="match status" value="1"/>
</dbReference>
<evidence type="ECO:0000256" key="13">
    <source>
        <dbReference type="ARBA" id="ARBA00031407"/>
    </source>
</evidence>
<evidence type="ECO:0000256" key="11">
    <source>
        <dbReference type="ARBA" id="ARBA00025080"/>
    </source>
</evidence>
<proteinExistence type="inferred from homology"/>
<dbReference type="OMA" id="RMFKIND"/>
<comment type="similarity">
    <text evidence="2">Belongs to the TIM16/PAM16 family.</text>
</comment>
<dbReference type="HOGENOM" id="CLU_101461_0_1_1"/>
<dbReference type="AlphaFoldDB" id="G8BXG2"/>
<keyword evidence="16" id="KW-1185">Reference proteome</keyword>
<evidence type="ECO:0000256" key="10">
    <source>
        <dbReference type="ARBA" id="ARBA00023136"/>
    </source>
</evidence>
<evidence type="ECO:0000256" key="1">
    <source>
        <dbReference type="ARBA" id="ARBA00004637"/>
    </source>
</evidence>
<dbReference type="OrthoDB" id="10262892at2759"/>
<evidence type="ECO:0000256" key="5">
    <source>
        <dbReference type="ARBA" id="ARBA00022448"/>
    </source>
</evidence>
<evidence type="ECO:0000256" key="12">
    <source>
        <dbReference type="ARBA" id="ARBA00030422"/>
    </source>
</evidence>
<dbReference type="InterPro" id="IPR036869">
    <property type="entry name" value="J_dom_sf"/>
</dbReference>
<evidence type="ECO:0000256" key="6">
    <source>
        <dbReference type="ARBA" id="ARBA00022792"/>
    </source>
</evidence>
<evidence type="ECO:0000256" key="14">
    <source>
        <dbReference type="SAM" id="MobiDB-lite"/>
    </source>
</evidence>
<name>G8BXG2_TETPH</name>
<evidence type="ECO:0000256" key="7">
    <source>
        <dbReference type="ARBA" id="ARBA00022927"/>
    </source>
</evidence>
<feature type="compositionally biased region" description="Polar residues" evidence="14">
    <location>
        <begin position="124"/>
        <end position="141"/>
    </location>
</feature>
<evidence type="ECO:0000256" key="9">
    <source>
        <dbReference type="ARBA" id="ARBA00023128"/>
    </source>
</evidence>
<dbReference type="GO" id="GO:0030150">
    <property type="term" value="P:protein import into mitochondrial matrix"/>
    <property type="evidence" value="ECO:0007669"/>
    <property type="project" value="EnsemblFungi"/>
</dbReference>
<sequence>MAYRAFVHVVFTSAQVFGKAFTEAYRQAAAQSVKKGARAATGAYNANAEYGGITLDESCKILDIENKNDINIDKVNEKFKYLFEVNDAEKGGSFYLQSKIYRAAERLKWEIAQKEKKTEDQGSKEGQTNAQANTNSAQTKD</sequence>
<dbReference type="STRING" id="1071381.G8BXG2"/>
<dbReference type="KEGG" id="tpf:TPHA_0I00840"/>
<dbReference type="EMBL" id="HE612864">
    <property type="protein sequence ID" value="CCE64590.1"/>
    <property type="molecule type" value="Genomic_DNA"/>
</dbReference>
<dbReference type="GeneID" id="11534486"/>
<dbReference type="Proteomes" id="UP000005666">
    <property type="component" value="Chromosome 9"/>
</dbReference>
<dbReference type="FunFam" id="1.10.287.110:FF:000006">
    <property type="entry name" value="Import inner membrane translocase subunit TIM16"/>
    <property type="match status" value="1"/>
</dbReference>
<keyword evidence="9" id="KW-0496">Mitochondrion</keyword>
<reference evidence="15 16" key="1">
    <citation type="journal article" date="2011" name="Proc. Natl. Acad. Sci. U.S.A.">
        <title>Evolutionary erosion of yeast sex chromosomes by mating-type switching accidents.</title>
        <authorList>
            <person name="Gordon J.L."/>
            <person name="Armisen D."/>
            <person name="Proux-Wera E."/>
            <person name="Oheigeartaigh S.S."/>
            <person name="Byrne K.P."/>
            <person name="Wolfe K.H."/>
        </authorList>
    </citation>
    <scope>NUCLEOTIDE SEQUENCE [LARGE SCALE GENOMIC DNA]</scope>
    <source>
        <strain evidence="16">ATCC 24235 / CBS 4417 / NBRC 1672 / NRRL Y-8282 / UCD 70-5</strain>
    </source>
</reference>
<evidence type="ECO:0000256" key="3">
    <source>
        <dbReference type="ARBA" id="ARBA00013571"/>
    </source>
</evidence>
<dbReference type="eggNOG" id="KOG3442">
    <property type="taxonomic scope" value="Eukaryota"/>
</dbReference>
<keyword evidence="6" id="KW-0999">Mitochondrion inner membrane</keyword>
<gene>
    <name evidence="15" type="primary">TPHA0I00840</name>
    <name evidence="15" type="ordered locus">TPHA_0I00840</name>
</gene>
<keyword evidence="7" id="KW-0653">Protein transport</keyword>
<comment type="subcellular location">
    <subcellularLocation>
        <location evidence="1">Mitochondrion inner membrane</location>
        <topology evidence="1">Peripheral membrane protein</topology>
    </subcellularLocation>
</comment>
<dbReference type="Pfam" id="PF03656">
    <property type="entry name" value="Pam16"/>
    <property type="match status" value="1"/>
</dbReference>
<feature type="compositionally biased region" description="Basic and acidic residues" evidence="14">
    <location>
        <begin position="114"/>
        <end position="123"/>
    </location>
</feature>
<evidence type="ECO:0000313" key="16">
    <source>
        <dbReference type="Proteomes" id="UP000005666"/>
    </source>
</evidence>
<keyword evidence="10" id="KW-0472">Membrane</keyword>
<organism evidence="15 16">
    <name type="scientific">Tetrapisispora phaffii (strain ATCC 24235 / CBS 4417 / NBRC 1672 / NRRL Y-8282 / UCD 70-5)</name>
    <name type="common">Yeast</name>
    <name type="synonym">Fabospora phaffii</name>
    <dbReference type="NCBI Taxonomy" id="1071381"/>
    <lineage>
        <taxon>Eukaryota</taxon>
        <taxon>Fungi</taxon>
        <taxon>Dikarya</taxon>
        <taxon>Ascomycota</taxon>
        <taxon>Saccharomycotina</taxon>
        <taxon>Saccharomycetes</taxon>
        <taxon>Saccharomycetales</taxon>
        <taxon>Saccharomycetaceae</taxon>
        <taxon>Tetrapisispora</taxon>
    </lineage>
</organism>
<comment type="function">
    <text evidence="11">Essential component of the PAM complex, a complex required for the translocation of transit peptide-containing proteins from the inner membrane into the mitochondrial matrix in an ATP-dependent manner. In the complex, it is required to regulate activity of mtHSP70 (SSC1) via its interaction with PAM18/TIM14. May act by positioning PAM18/TIM14 in juxtaposition to mtHSP70 at the translocon to maximize ATPase stimulation.</text>
</comment>
<evidence type="ECO:0000256" key="4">
    <source>
        <dbReference type="ARBA" id="ARBA00020721"/>
    </source>
</evidence>
<evidence type="ECO:0000256" key="2">
    <source>
        <dbReference type="ARBA" id="ARBA00008817"/>
    </source>
</evidence>
<keyword evidence="8" id="KW-0811">Translocation</keyword>
<dbReference type="GO" id="GO:0001405">
    <property type="term" value="C:PAM complex, Tim23 associated import motor"/>
    <property type="evidence" value="ECO:0007669"/>
    <property type="project" value="EnsemblFungi"/>
</dbReference>
<evidence type="ECO:0000313" key="15">
    <source>
        <dbReference type="EMBL" id="CCE64590.1"/>
    </source>
</evidence>
<keyword evidence="5" id="KW-0813">Transport</keyword>
<dbReference type="InterPro" id="IPR005341">
    <property type="entry name" value="Tim16"/>
</dbReference>
<feature type="region of interest" description="Disordered" evidence="14">
    <location>
        <begin position="114"/>
        <end position="141"/>
    </location>
</feature>
<accession>G8BXG2</accession>
<dbReference type="GO" id="GO:0019904">
    <property type="term" value="F:protein domain specific binding"/>
    <property type="evidence" value="ECO:0007669"/>
    <property type="project" value="EnsemblFungi"/>
</dbReference>
<dbReference type="RefSeq" id="XP_003687024.1">
    <property type="nucleotide sequence ID" value="XM_003686976.1"/>
</dbReference>
<dbReference type="Gene3D" id="1.10.287.110">
    <property type="entry name" value="DnaJ domain"/>
    <property type="match status" value="1"/>
</dbReference>